<protein>
    <recommendedName>
        <fullName evidence="3">DUF5050 domain-containing protein</fullName>
    </recommendedName>
</protein>
<organism evidence="1 2">
    <name type="scientific">Rossellomorea vietnamensis</name>
    <dbReference type="NCBI Taxonomy" id="218284"/>
    <lineage>
        <taxon>Bacteria</taxon>
        <taxon>Bacillati</taxon>
        <taxon>Bacillota</taxon>
        <taxon>Bacilli</taxon>
        <taxon>Bacillales</taxon>
        <taxon>Bacillaceae</taxon>
        <taxon>Rossellomorea</taxon>
    </lineage>
</organism>
<evidence type="ECO:0000313" key="1">
    <source>
        <dbReference type="EMBL" id="TYR75772.1"/>
    </source>
</evidence>
<dbReference type="Proteomes" id="UP000323317">
    <property type="component" value="Unassembled WGS sequence"/>
</dbReference>
<dbReference type="RefSeq" id="WP_148946519.1">
    <property type="nucleotide sequence ID" value="NZ_VTEH01000005.1"/>
</dbReference>
<dbReference type="Gene3D" id="2.120.10.30">
    <property type="entry name" value="TolB, C-terminal domain"/>
    <property type="match status" value="1"/>
</dbReference>
<dbReference type="EMBL" id="VTEH01000005">
    <property type="protein sequence ID" value="TYR75772.1"/>
    <property type="molecule type" value="Genomic_DNA"/>
</dbReference>
<dbReference type="InterPro" id="IPR011042">
    <property type="entry name" value="6-blade_b-propeller_TolB-like"/>
</dbReference>
<gene>
    <name evidence="1" type="ORF">FZC79_09110</name>
</gene>
<accession>A0A5D4KF05</accession>
<comment type="caution">
    <text evidence="1">The sequence shown here is derived from an EMBL/GenBank/DDBJ whole genome shotgun (WGS) entry which is preliminary data.</text>
</comment>
<name>A0A5D4KF05_9BACI</name>
<evidence type="ECO:0000313" key="2">
    <source>
        <dbReference type="Proteomes" id="UP000323317"/>
    </source>
</evidence>
<evidence type="ECO:0008006" key="3">
    <source>
        <dbReference type="Google" id="ProtNLM"/>
    </source>
</evidence>
<proteinExistence type="predicted"/>
<sequence length="335" mass="38384">MGKKKTVILVILLSGTVLVSLLIFSKIYMADESGGNTYQHGTLSIDKEFLVYVDHEEGLQTLNLANVLTGETHKLISAKEGGQFLDPAVNSASRTVAYLANSPEKTSLYSINFDNHKIEKHMTVDAPVREFVKANEKIYYVKGNYQHSGDEGNPFHFYDIYSYDSKTNKHERLTKKDAFYVSSLVFDDQSQKLYFIMNQSKSGDPFEAEQGLYELSVKDESIKRIETGHQDIFEADLNTAQNEIIFSGISNPDSGSTYKYELYSVNLETYKTKRLTFLEAFVTDPVYSESTHQVYFAYNKKFPGRNYSNFDLYKLDRDTLETEKSSYQFKELENE</sequence>
<dbReference type="PANTHER" id="PTHR36842">
    <property type="entry name" value="PROTEIN TOLB HOMOLOG"/>
    <property type="match status" value="1"/>
</dbReference>
<dbReference type="AlphaFoldDB" id="A0A5D4KF05"/>
<reference evidence="1 2" key="1">
    <citation type="submission" date="2019-08" db="EMBL/GenBank/DDBJ databases">
        <title>Bacillus genomes from the desert of Cuatro Cienegas, Coahuila.</title>
        <authorList>
            <person name="Olmedo-Alvarez G."/>
        </authorList>
    </citation>
    <scope>NUCLEOTIDE SEQUENCE [LARGE SCALE GENOMIC DNA]</scope>
    <source>
        <strain evidence="1 2">CH40_1T</strain>
    </source>
</reference>
<dbReference type="SUPFAM" id="SSF69304">
    <property type="entry name" value="Tricorn protease N-terminal domain"/>
    <property type="match status" value="1"/>
</dbReference>